<reference evidence="2" key="2">
    <citation type="journal article" date="2020" name="Antonie Van Leeuwenhoek">
        <title>Labilibaculum antarcticum sp. nov., a novel facultative anaerobic, psychrotorelant bacterium isolated from marine sediment of Antarctica.</title>
        <authorList>
            <person name="Watanabe M."/>
            <person name="Kojima H."/>
            <person name="Fukui M."/>
        </authorList>
    </citation>
    <scope>NUCLEOTIDE SEQUENCE [LARGE SCALE GENOMIC DNA]</scope>
    <source>
        <strain evidence="2">SPP2</strain>
    </source>
</reference>
<dbReference type="InterPro" id="IPR024747">
    <property type="entry name" value="Pyridox_Oxase-rel"/>
</dbReference>
<dbReference type="EMBL" id="AP018042">
    <property type="protein sequence ID" value="BAX80765.1"/>
    <property type="molecule type" value="Genomic_DNA"/>
</dbReference>
<dbReference type="SUPFAM" id="SSF50475">
    <property type="entry name" value="FMN-binding split barrel"/>
    <property type="match status" value="1"/>
</dbReference>
<dbReference type="RefSeq" id="WP_096429607.1">
    <property type="nucleotide sequence ID" value="NZ_AP018042.1"/>
</dbReference>
<dbReference type="InterPro" id="IPR012349">
    <property type="entry name" value="Split_barrel_FMN-bd"/>
</dbReference>
<dbReference type="OrthoDB" id="9794935at2"/>
<dbReference type="Pfam" id="PF12900">
    <property type="entry name" value="Pyridox_ox_2"/>
    <property type="match status" value="1"/>
</dbReference>
<name>A0A1Y1CK96_9BACT</name>
<organism evidence="1 2">
    <name type="scientific">Labilibaculum antarcticum</name>
    <dbReference type="NCBI Taxonomy" id="1717717"/>
    <lineage>
        <taxon>Bacteria</taxon>
        <taxon>Pseudomonadati</taxon>
        <taxon>Bacteroidota</taxon>
        <taxon>Bacteroidia</taxon>
        <taxon>Marinilabiliales</taxon>
        <taxon>Marinifilaceae</taxon>
        <taxon>Labilibaculum</taxon>
    </lineage>
</organism>
<gene>
    <name evidence="1" type="ORF">ALGA_2443</name>
</gene>
<sequence>MRRKEREITDRQLLDEILIKSNTCRLAINDGEYPYIFALNYGYSDNYLYIHCAKEGKKIDLLRKNNKVSFQIEYGNEIIPHEESCKWTTKYRSIVGQGEIEILSDFAEITAGLDILMQQAGKKMNTMQKLWGIF</sequence>
<dbReference type="KEGG" id="mbas:ALGA_2443"/>
<dbReference type="AlphaFoldDB" id="A0A1Y1CK96"/>
<evidence type="ECO:0000313" key="1">
    <source>
        <dbReference type="EMBL" id="BAX80765.1"/>
    </source>
</evidence>
<evidence type="ECO:0000313" key="2">
    <source>
        <dbReference type="Proteomes" id="UP000218267"/>
    </source>
</evidence>
<dbReference type="Gene3D" id="2.30.110.10">
    <property type="entry name" value="Electron Transport, Fmn-binding Protein, Chain A"/>
    <property type="match status" value="1"/>
</dbReference>
<dbReference type="PANTHER" id="PTHR34071">
    <property type="entry name" value="5-NITROIMIDAZOLE ANTIBIOTICS RESISTANCE PROTEIN, NIMA-FAMILY-RELATED PROTEIN-RELATED"/>
    <property type="match status" value="1"/>
</dbReference>
<evidence type="ECO:0008006" key="3">
    <source>
        <dbReference type="Google" id="ProtNLM"/>
    </source>
</evidence>
<dbReference type="PANTHER" id="PTHR34071:SF2">
    <property type="entry name" value="FLAVIN-NUCLEOTIDE-BINDING PROTEIN"/>
    <property type="match status" value="1"/>
</dbReference>
<reference evidence="1 2" key="1">
    <citation type="journal article" date="2018" name="Mar. Genomics">
        <title>Complete genome sequence of Marinifilaceae bacterium strain SPP2, isolated from the Antarctic marine sediment.</title>
        <authorList>
            <person name="Watanabe M."/>
            <person name="Kojima H."/>
            <person name="Fukui M."/>
        </authorList>
    </citation>
    <scope>NUCLEOTIDE SEQUENCE [LARGE SCALE GENOMIC DNA]</scope>
    <source>
        <strain evidence="1 2">SPP2</strain>
    </source>
</reference>
<dbReference type="Proteomes" id="UP000218267">
    <property type="component" value="Chromosome"/>
</dbReference>
<proteinExistence type="predicted"/>
<keyword evidence="2" id="KW-1185">Reference proteome</keyword>
<protein>
    <recommendedName>
        <fullName evidence="3">Pyridoxamine 5'-phosphate oxidase</fullName>
    </recommendedName>
</protein>
<accession>A0A1Y1CK96</accession>